<keyword evidence="6" id="KW-0732">Signal</keyword>
<dbReference type="InterPro" id="IPR013083">
    <property type="entry name" value="Znf_RING/FYVE/PHD"/>
</dbReference>
<keyword evidence="1 3" id="KW-0863">Zinc-finger</keyword>
<protein>
    <recommendedName>
        <fullName evidence="7">RING-type domain-containing protein</fullName>
    </recommendedName>
</protein>
<dbReference type="Proteomes" id="UP001153620">
    <property type="component" value="Chromosome 1"/>
</dbReference>
<dbReference type="PANTHER" id="PTHR16047:SF7">
    <property type="entry name" value="E3 UBIQUITIN-PROTEIN LIGASE RFWD3"/>
    <property type="match status" value="1"/>
</dbReference>
<feature type="region of interest" description="Disordered" evidence="5">
    <location>
        <begin position="119"/>
        <end position="219"/>
    </location>
</feature>
<feature type="signal peptide" evidence="6">
    <location>
        <begin position="1"/>
        <end position="18"/>
    </location>
</feature>
<dbReference type="GO" id="GO:0005634">
    <property type="term" value="C:nucleus"/>
    <property type="evidence" value="ECO:0007669"/>
    <property type="project" value="InterPro"/>
</dbReference>
<dbReference type="EMBL" id="OU895877">
    <property type="protein sequence ID" value="CAG9800959.1"/>
    <property type="molecule type" value="Genomic_DNA"/>
</dbReference>
<dbReference type="Pfam" id="PF13639">
    <property type="entry name" value="zf-RING_2"/>
    <property type="match status" value="1"/>
</dbReference>
<name>A0A9N9WP86_9DIPT</name>
<evidence type="ECO:0000313" key="8">
    <source>
        <dbReference type="EMBL" id="CAG9800959.1"/>
    </source>
</evidence>
<feature type="compositionally biased region" description="Polar residues" evidence="5">
    <location>
        <begin position="134"/>
        <end position="147"/>
    </location>
</feature>
<feature type="chain" id="PRO_5040463072" description="RING-type domain-containing protein" evidence="6">
    <location>
        <begin position="19"/>
        <end position="219"/>
    </location>
</feature>
<evidence type="ECO:0000256" key="1">
    <source>
        <dbReference type="ARBA" id="ARBA00022771"/>
    </source>
</evidence>
<accession>A0A9N9WP86</accession>
<keyword evidence="4" id="KW-0175">Coiled coil</keyword>
<dbReference type="InterPro" id="IPR037381">
    <property type="entry name" value="RFWD3"/>
</dbReference>
<feature type="compositionally biased region" description="Low complexity" evidence="5">
    <location>
        <begin position="148"/>
        <end position="164"/>
    </location>
</feature>
<evidence type="ECO:0000256" key="3">
    <source>
        <dbReference type="PROSITE-ProRule" id="PRU00175"/>
    </source>
</evidence>
<feature type="coiled-coil region" evidence="4">
    <location>
        <begin position="80"/>
        <end position="114"/>
    </location>
</feature>
<dbReference type="GO" id="GO:0008270">
    <property type="term" value="F:zinc ion binding"/>
    <property type="evidence" value="ECO:0007669"/>
    <property type="project" value="UniProtKB-KW"/>
</dbReference>
<reference evidence="8" key="1">
    <citation type="submission" date="2022-01" db="EMBL/GenBank/DDBJ databases">
        <authorList>
            <person name="King R."/>
        </authorList>
    </citation>
    <scope>NUCLEOTIDE SEQUENCE</scope>
</reference>
<dbReference type="InterPro" id="IPR001841">
    <property type="entry name" value="Znf_RING"/>
</dbReference>
<feature type="compositionally biased region" description="Low complexity" evidence="5">
    <location>
        <begin position="191"/>
        <end position="207"/>
    </location>
</feature>
<feature type="domain" description="RING-type" evidence="7">
    <location>
        <begin position="4"/>
        <end position="45"/>
    </location>
</feature>
<evidence type="ECO:0000313" key="9">
    <source>
        <dbReference type="Proteomes" id="UP001153620"/>
    </source>
</evidence>
<dbReference type="OrthoDB" id="7791309at2759"/>
<dbReference type="Gene3D" id="3.30.40.10">
    <property type="entry name" value="Zinc/RING finger domain, C3HC4 (zinc finger)"/>
    <property type="match status" value="1"/>
</dbReference>
<evidence type="ECO:0000259" key="7">
    <source>
        <dbReference type="PROSITE" id="PS50089"/>
    </source>
</evidence>
<evidence type="ECO:0000256" key="5">
    <source>
        <dbReference type="SAM" id="MobiDB-lite"/>
    </source>
</evidence>
<sequence length="219" mass="25304">MLLCAICADILLISDSISSPFCGHIFHDSCLSRWLESNHTCPQCRQNCPRSTVHRIYLPEHTNIGSNDLMEKLSEISKQKKDQDTVIKDLEGQRRKLELELKLKKKQYHKVLQRHIKQLGKHSKTVNIPRETEQQQPQAGPSSEITRNSITLNTTKKNSSTTNSRPLRKRNRTRIDRAKEYFRRRRLALTNSANNNNDNIVDNNQNNPSANIEPQVPMN</sequence>
<feature type="compositionally biased region" description="Polar residues" evidence="5">
    <location>
        <begin position="208"/>
        <end position="219"/>
    </location>
</feature>
<gene>
    <name evidence="8" type="ORF">CHIRRI_LOCUS3896</name>
</gene>
<dbReference type="SUPFAM" id="SSF57850">
    <property type="entry name" value="RING/U-box"/>
    <property type="match status" value="1"/>
</dbReference>
<dbReference type="AlphaFoldDB" id="A0A9N9WP86"/>
<keyword evidence="2" id="KW-0862">Zinc</keyword>
<organism evidence="8 9">
    <name type="scientific">Chironomus riparius</name>
    <dbReference type="NCBI Taxonomy" id="315576"/>
    <lineage>
        <taxon>Eukaryota</taxon>
        <taxon>Metazoa</taxon>
        <taxon>Ecdysozoa</taxon>
        <taxon>Arthropoda</taxon>
        <taxon>Hexapoda</taxon>
        <taxon>Insecta</taxon>
        <taxon>Pterygota</taxon>
        <taxon>Neoptera</taxon>
        <taxon>Endopterygota</taxon>
        <taxon>Diptera</taxon>
        <taxon>Nematocera</taxon>
        <taxon>Chironomoidea</taxon>
        <taxon>Chironomidae</taxon>
        <taxon>Chironominae</taxon>
        <taxon>Chironomus</taxon>
    </lineage>
</organism>
<dbReference type="PROSITE" id="PS50089">
    <property type="entry name" value="ZF_RING_2"/>
    <property type="match status" value="1"/>
</dbReference>
<evidence type="ECO:0000256" key="2">
    <source>
        <dbReference type="ARBA" id="ARBA00022833"/>
    </source>
</evidence>
<evidence type="ECO:0000256" key="6">
    <source>
        <dbReference type="SAM" id="SignalP"/>
    </source>
</evidence>
<keyword evidence="9" id="KW-1185">Reference proteome</keyword>
<dbReference type="GO" id="GO:0036297">
    <property type="term" value="P:interstrand cross-link repair"/>
    <property type="evidence" value="ECO:0007669"/>
    <property type="project" value="InterPro"/>
</dbReference>
<evidence type="ECO:0000256" key="4">
    <source>
        <dbReference type="SAM" id="Coils"/>
    </source>
</evidence>
<proteinExistence type="predicted"/>
<dbReference type="PANTHER" id="PTHR16047">
    <property type="entry name" value="RFWD3 PROTEIN"/>
    <property type="match status" value="1"/>
</dbReference>
<keyword evidence="1 3" id="KW-0479">Metal-binding</keyword>
<reference evidence="8" key="2">
    <citation type="submission" date="2022-10" db="EMBL/GenBank/DDBJ databases">
        <authorList>
            <consortium name="ENA_rothamsted_submissions"/>
            <consortium name="culmorum"/>
            <person name="King R."/>
        </authorList>
    </citation>
    <scope>NUCLEOTIDE SEQUENCE</scope>
</reference>
<dbReference type="SMART" id="SM00184">
    <property type="entry name" value="RING"/>
    <property type="match status" value="1"/>
</dbReference>
<dbReference type="GO" id="GO:0004842">
    <property type="term" value="F:ubiquitin-protein transferase activity"/>
    <property type="evidence" value="ECO:0007669"/>
    <property type="project" value="InterPro"/>
</dbReference>
<dbReference type="GO" id="GO:0016567">
    <property type="term" value="P:protein ubiquitination"/>
    <property type="evidence" value="ECO:0007669"/>
    <property type="project" value="InterPro"/>
</dbReference>